<dbReference type="AlphaFoldDB" id="A0A399D431"/>
<dbReference type="InterPro" id="IPR033985">
    <property type="entry name" value="SusD-like_N"/>
</dbReference>
<keyword evidence="9" id="KW-1185">Reference proteome</keyword>
<dbReference type="RefSeq" id="WP_119349803.1">
    <property type="nucleotide sequence ID" value="NZ_QWET01000006.1"/>
</dbReference>
<reference evidence="8 9" key="1">
    <citation type="journal article" date="2015" name="Int. J. Syst. Evol. Microbiol.">
        <title>Mariniphaga sediminis sp. nov., isolated from coastal sediment.</title>
        <authorList>
            <person name="Wang F.Q."/>
            <person name="Shen Q.Y."/>
            <person name="Chen G.J."/>
            <person name="Du Z.J."/>
        </authorList>
    </citation>
    <scope>NUCLEOTIDE SEQUENCE [LARGE SCALE GENOMIC DNA]</scope>
    <source>
        <strain evidence="8 9">SY21</strain>
    </source>
</reference>
<keyword evidence="3" id="KW-0732">Signal</keyword>
<dbReference type="PROSITE" id="PS51257">
    <property type="entry name" value="PROKAR_LIPOPROTEIN"/>
    <property type="match status" value="1"/>
</dbReference>
<comment type="similarity">
    <text evidence="2">Belongs to the SusD family.</text>
</comment>
<dbReference type="Proteomes" id="UP000266441">
    <property type="component" value="Unassembled WGS sequence"/>
</dbReference>
<dbReference type="Pfam" id="PF14322">
    <property type="entry name" value="SusD-like_3"/>
    <property type="match status" value="1"/>
</dbReference>
<dbReference type="GO" id="GO:0009279">
    <property type="term" value="C:cell outer membrane"/>
    <property type="evidence" value="ECO:0007669"/>
    <property type="project" value="UniProtKB-SubCell"/>
</dbReference>
<dbReference type="Pfam" id="PF07980">
    <property type="entry name" value="SusD_RagB"/>
    <property type="match status" value="1"/>
</dbReference>
<evidence type="ECO:0000256" key="4">
    <source>
        <dbReference type="ARBA" id="ARBA00023136"/>
    </source>
</evidence>
<proteinExistence type="inferred from homology"/>
<keyword evidence="4" id="KW-0472">Membrane</keyword>
<sequence>MKILFHTYYHLTICLFVVLLMSSCDESLDLTPKSSVSDETLWVNESTADLFLNNAYSGISSYYTQFDAEENWSDDALNGVSGLYSWTIYAHAAYNPDNVQHFWGSYSSVRKCNLFIEKVNEREFDENWKVKRLAEARFLRAYFYMWMSTAHGGLPIITNVLNYQEQGDEIFRPRNSAAETFQFIIDECEAIVGDLPLESSEGRATKGAALALKGYCELFWASPLYNTNNELNRWASAAATYKRIMDLGIYELFPDYNTMFFEENNGNVETIFAKHHLGGTGLASSHEGLRGTRMSNGSMTGWGLLNPTQEVVDEYFMANGLLIYDPESGYNPQNPYANREKRFYQSIVFDGGEWNGDIIYTRKGVGSGNEIDLSAVNEATGTGYYLKKGMNPKYAVAGRNNLSSADFIIFRYGEVLLSYAEAQNEAVGPDLSVYEAINSVRERSELPPLAEGLSQDEMRAAIHQERRVELAFENKRWRDLLRLKMAEEKLNGTFHAMLIEEVDGELTYTRVPAAEGEVTFDPSKNYLLPIPQSAIDRNPKLEQNPGY</sequence>
<comment type="caution">
    <text evidence="8">The sequence shown here is derived from an EMBL/GenBank/DDBJ whole genome shotgun (WGS) entry which is preliminary data.</text>
</comment>
<dbReference type="InterPro" id="IPR012944">
    <property type="entry name" value="SusD_RagB_dom"/>
</dbReference>
<comment type="subcellular location">
    <subcellularLocation>
        <location evidence="1">Cell outer membrane</location>
    </subcellularLocation>
</comment>
<name>A0A399D431_9BACT</name>
<feature type="domain" description="RagB/SusD" evidence="6">
    <location>
        <begin position="278"/>
        <end position="547"/>
    </location>
</feature>
<accession>A0A399D431</accession>
<evidence type="ECO:0000313" key="9">
    <source>
        <dbReference type="Proteomes" id="UP000266441"/>
    </source>
</evidence>
<evidence type="ECO:0000259" key="7">
    <source>
        <dbReference type="Pfam" id="PF14322"/>
    </source>
</evidence>
<dbReference type="Gene3D" id="1.25.40.390">
    <property type="match status" value="1"/>
</dbReference>
<evidence type="ECO:0000256" key="2">
    <source>
        <dbReference type="ARBA" id="ARBA00006275"/>
    </source>
</evidence>
<evidence type="ECO:0000256" key="5">
    <source>
        <dbReference type="ARBA" id="ARBA00023237"/>
    </source>
</evidence>
<evidence type="ECO:0000313" key="8">
    <source>
        <dbReference type="EMBL" id="RIH65422.1"/>
    </source>
</evidence>
<feature type="domain" description="SusD-like N-terminal" evidence="7">
    <location>
        <begin position="28"/>
        <end position="212"/>
    </location>
</feature>
<protein>
    <submittedName>
        <fullName evidence="8">RagB/SusD family nutrient uptake outer membrane protein</fullName>
    </submittedName>
</protein>
<keyword evidence="5" id="KW-0998">Cell outer membrane</keyword>
<dbReference type="OrthoDB" id="1109873at2"/>
<evidence type="ECO:0000256" key="3">
    <source>
        <dbReference type="ARBA" id="ARBA00022729"/>
    </source>
</evidence>
<dbReference type="InterPro" id="IPR011990">
    <property type="entry name" value="TPR-like_helical_dom_sf"/>
</dbReference>
<evidence type="ECO:0000259" key="6">
    <source>
        <dbReference type="Pfam" id="PF07980"/>
    </source>
</evidence>
<dbReference type="EMBL" id="QWET01000006">
    <property type="protein sequence ID" value="RIH65422.1"/>
    <property type="molecule type" value="Genomic_DNA"/>
</dbReference>
<evidence type="ECO:0000256" key="1">
    <source>
        <dbReference type="ARBA" id="ARBA00004442"/>
    </source>
</evidence>
<dbReference type="SUPFAM" id="SSF48452">
    <property type="entry name" value="TPR-like"/>
    <property type="match status" value="1"/>
</dbReference>
<gene>
    <name evidence="8" type="ORF">D1164_09870</name>
</gene>
<organism evidence="8 9">
    <name type="scientific">Mariniphaga sediminis</name>
    <dbReference type="NCBI Taxonomy" id="1628158"/>
    <lineage>
        <taxon>Bacteria</taxon>
        <taxon>Pseudomonadati</taxon>
        <taxon>Bacteroidota</taxon>
        <taxon>Bacteroidia</taxon>
        <taxon>Marinilabiliales</taxon>
        <taxon>Prolixibacteraceae</taxon>
        <taxon>Mariniphaga</taxon>
    </lineage>
</organism>